<comment type="caution">
    <text evidence="2">The sequence shown here is derived from an EMBL/GenBank/DDBJ whole genome shotgun (WGS) entry which is preliminary data.</text>
</comment>
<protein>
    <submittedName>
        <fullName evidence="2">Uncharacterized protein</fullName>
    </submittedName>
</protein>
<evidence type="ECO:0000256" key="1">
    <source>
        <dbReference type="SAM" id="MobiDB-lite"/>
    </source>
</evidence>
<feature type="compositionally biased region" description="Polar residues" evidence="1">
    <location>
        <begin position="62"/>
        <end position="73"/>
    </location>
</feature>
<proteinExistence type="predicted"/>
<dbReference type="EMBL" id="JAWZYT010001120">
    <property type="protein sequence ID" value="KAK4315268.1"/>
    <property type="molecule type" value="Genomic_DNA"/>
</dbReference>
<evidence type="ECO:0000313" key="3">
    <source>
        <dbReference type="Proteomes" id="UP001292094"/>
    </source>
</evidence>
<dbReference type="AlphaFoldDB" id="A0AAE1PVJ3"/>
<reference evidence="2" key="1">
    <citation type="submission" date="2023-11" db="EMBL/GenBank/DDBJ databases">
        <title>Genome assemblies of two species of porcelain crab, Petrolisthes cinctipes and Petrolisthes manimaculis (Anomura: Porcellanidae).</title>
        <authorList>
            <person name="Angst P."/>
        </authorList>
    </citation>
    <scope>NUCLEOTIDE SEQUENCE</scope>
    <source>
        <strain evidence="2">PB745_02</strain>
        <tissue evidence="2">Gill</tissue>
    </source>
</reference>
<name>A0AAE1PVJ3_9EUCA</name>
<accession>A0AAE1PVJ3</accession>
<feature type="region of interest" description="Disordered" evidence="1">
    <location>
        <begin position="1"/>
        <end position="73"/>
    </location>
</feature>
<dbReference type="Proteomes" id="UP001292094">
    <property type="component" value="Unassembled WGS sequence"/>
</dbReference>
<feature type="compositionally biased region" description="Polar residues" evidence="1">
    <location>
        <begin position="10"/>
        <end position="32"/>
    </location>
</feature>
<gene>
    <name evidence="2" type="ORF">Pmani_013489</name>
</gene>
<feature type="compositionally biased region" description="Basic and acidic residues" evidence="1">
    <location>
        <begin position="33"/>
        <end position="50"/>
    </location>
</feature>
<evidence type="ECO:0000313" key="2">
    <source>
        <dbReference type="EMBL" id="KAK4315268.1"/>
    </source>
</evidence>
<keyword evidence="3" id="KW-1185">Reference proteome</keyword>
<organism evidence="2 3">
    <name type="scientific">Petrolisthes manimaculis</name>
    <dbReference type="NCBI Taxonomy" id="1843537"/>
    <lineage>
        <taxon>Eukaryota</taxon>
        <taxon>Metazoa</taxon>
        <taxon>Ecdysozoa</taxon>
        <taxon>Arthropoda</taxon>
        <taxon>Crustacea</taxon>
        <taxon>Multicrustacea</taxon>
        <taxon>Malacostraca</taxon>
        <taxon>Eumalacostraca</taxon>
        <taxon>Eucarida</taxon>
        <taxon>Decapoda</taxon>
        <taxon>Pleocyemata</taxon>
        <taxon>Anomura</taxon>
        <taxon>Galatheoidea</taxon>
        <taxon>Porcellanidae</taxon>
        <taxon>Petrolisthes</taxon>
    </lineage>
</organism>
<sequence length="73" mass="8466">MTDIDRIFRQRQQGEPSTPPNYQFLTNAQVEQTVREETKYRDSNGREEGRQLTPTRLGKSQFGGQSTKMRTMG</sequence>